<keyword evidence="5" id="KW-0028">Amino-acid biosynthesis</keyword>
<reference evidence="12" key="1">
    <citation type="journal article" date="2019" name="Int. J. Syst. Evol. Microbiol.">
        <title>The Global Catalogue of Microorganisms (GCM) 10K type strain sequencing project: providing services to taxonomists for standard genome sequencing and annotation.</title>
        <authorList>
            <consortium name="The Broad Institute Genomics Platform"/>
            <consortium name="The Broad Institute Genome Sequencing Center for Infectious Disease"/>
            <person name="Wu L."/>
            <person name="Ma J."/>
        </authorList>
    </citation>
    <scope>NUCLEOTIDE SEQUENCE [LARGE SCALE GENOMIC DNA]</scope>
    <source>
        <strain evidence="12">NBRC 110044</strain>
    </source>
</reference>
<keyword evidence="9" id="KW-0486">Methionine biosynthesis</keyword>
<keyword evidence="6" id="KW-0805">Transcription regulation</keyword>
<keyword evidence="4" id="KW-0963">Cytoplasm</keyword>
<evidence type="ECO:0000259" key="10">
    <source>
        <dbReference type="PROSITE" id="PS50931"/>
    </source>
</evidence>
<evidence type="ECO:0000256" key="6">
    <source>
        <dbReference type="ARBA" id="ARBA00023015"/>
    </source>
</evidence>
<gene>
    <name evidence="11" type="primary">metR</name>
    <name evidence="11" type="ORF">GCM10007907_09190</name>
</gene>
<dbReference type="CDD" id="cd08441">
    <property type="entry name" value="PBP2_MetR"/>
    <property type="match status" value="1"/>
</dbReference>
<keyword evidence="12" id="KW-1185">Reference proteome</keyword>
<dbReference type="InterPro" id="IPR005119">
    <property type="entry name" value="LysR_subst-bd"/>
</dbReference>
<evidence type="ECO:0000256" key="2">
    <source>
        <dbReference type="ARBA" id="ARBA00009437"/>
    </source>
</evidence>
<evidence type="ECO:0000256" key="7">
    <source>
        <dbReference type="ARBA" id="ARBA00023125"/>
    </source>
</evidence>
<dbReference type="RefSeq" id="WP_284195266.1">
    <property type="nucleotide sequence ID" value="NZ_BSOG01000001.1"/>
</dbReference>
<dbReference type="PANTHER" id="PTHR30346">
    <property type="entry name" value="TRANSCRIPTIONAL DUAL REGULATOR HCAR-RELATED"/>
    <property type="match status" value="1"/>
</dbReference>
<keyword evidence="8" id="KW-0804">Transcription</keyword>
<sequence>MSTALELRHLRTIAALVETGGVARAAERLNLTQSALSHQLKQLEDQFGLSLFERKSQPLKLTPAGQRLLALSDQVLPQVGDALRDIGRIRDGAAGSLRIAVECHTCFDWLMPAMDEFRPRWPEVELDIVSGFHADPVGLIHQNEADLGIVSERDEAEPVHYFPLFRYEIVALLANDHQLAGRTALQAEDFADETLITYPVPDDMLDVIRQVLRPAGVQPRRRSSELTVAILQLVASRRGVAALPEWAVAPYLERRYVTARPIGEQGLFGELYAAVPPSRAGLAYVEDFVDTVRATCASSLPGISLL</sequence>
<dbReference type="EMBL" id="BSOG01000001">
    <property type="protein sequence ID" value="GLR12129.1"/>
    <property type="molecule type" value="Genomic_DNA"/>
</dbReference>
<dbReference type="Gene3D" id="1.10.10.10">
    <property type="entry name" value="Winged helix-like DNA-binding domain superfamily/Winged helix DNA-binding domain"/>
    <property type="match status" value="1"/>
</dbReference>
<comment type="similarity">
    <text evidence="2">Belongs to the LysR transcriptional regulatory family.</text>
</comment>
<comment type="subcellular location">
    <subcellularLocation>
        <location evidence="1">Cytoplasm</location>
    </subcellularLocation>
</comment>
<dbReference type="SUPFAM" id="SSF46785">
    <property type="entry name" value="Winged helix' DNA-binding domain"/>
    <property type="match status" value="1"/>
</dbReference>
<comment type="caution">
    <text evidence="11">The sequence shown here is derived from an EMBL/GenBank/DDBJ whole genome shotgun (WGS) entry which is preliminary data.</text>
</comment>
<name>A0ABQ5YBF9_9NEIS</name>
<keyword evidence="7" id="KW-0238">DNA-binding</keyword>
<evidence type="ECO:0000313" key="11">
    <source>
        <dbReference type="EMBL" id="GLR12129.1"/>
    </source>
</evidence>
<dbReference type="Proteomes" id="UP001156706">
    <property type="component" value="Unassembled WGS sequence"/>
</dbReference>
<evidence type="ECO:0000256" key="9">
    <source>
        <dbReference type="ARBA" id="ARBA00023167"/>
    </source>
</evidence>
<dbReference type="PANTHER" id="PTHR30346:SF28">
    <property type="entry name" value="HTH-TYPE TRANSCRIPTIONAL REGULATOR CYNR"/>
    <property type="match status" value="1"/>
</dbReference>
<dbReference type="Pfam" id="PF03466">
    <property type="entry name" value="LysR_substrate"/>
    <property type="match status" value="1"/>
</dbReference>
<dbReference type="InterPro" id="IPR000847">
    <property type="entry name" value="LysR_HTH_N"/>
</dbReference>
<proteinExistence type="inferred from homology"/>
<evidence type="ECO:0000313" key="12">
    <source>
        <dbReference type="Proteomes" id="UP001156706"/>
    </source>
</evidence>
<feature type="domain" description="HTH lysR-type" evidence="10">
    <location>
        <begin position="5"/>
        <end position="62"/>
    </location>
</feature>
<protein>
    <recommendedName>
        <fullName evidence="3">HTH-type transcriptional regulator MetR</fullName>
    </recommendedName>
</protein>
<dbReference type="Pfam" id="PF00126">
    <property type="entry name" value="HTH_1"/>
    <property type="match status" value="1"/>
</dbReference>
<evidence type="ECO:0000256" key="1">
    <source>
        <dbReference type="ARBA" id="ARBA00004496"/>
    </source>
</evidence>
<dbReference type="Gene3D" id="3.40.190.10">
    <property type="entry name" value="Periplasmic binding protein-like II"/>
    <property type="match status" value="1"/>
</dbReference>
<organism evidence="11 12">
    <name type="scientific">Chitinimonas prasina</name>
    <dbReference type="NCBI Taxonomy" id="1434937"/>
    <lineage>
        <taxon>Bacteria</taxon>
        <taxon>Pseudomonadati</taxon>
        <taxon>Pseudomonadota</taxon>
        <taxon>Betaproteobacteria</taxon>
        <taxon>Neisseriales</taxon>
        <taxon>Chitinibacteraceae</taxon>
        <taxon>Chitinimonas</taxon>
    </lineage>
</organism>
<evidence type="ECO:0000256" key="3">
    <source>
        <dbReference type="ARBA" id="ARBA00019365"/>
    </source>
</evidence>
<dbReference type="InterPro" id="IPR036390">
    <property type="entry name" value="WH_DNA-bd_sf"/>
</dbReference>
<dbReference type="PROSITE" id="PS50931">
    <property type="entry name" value="HTH_LYSR"/>
    <property type="match status" value="1"/>
</dbReference>
<dbReference type="SUPFAM" id="SSF53850">
    <property type="entry name" value="Periplasmic binding protein-like II"/>
    <property type="match status" value="1"/>
</dbReference>
<evidence type="ECO:0000256" key="4">
    <source>
        <dbReference type="ARBA" id="ARBA00022490"/>
    </source>
</evidence>
<evidence type="ECO:0000256" key="8">
    <source>
        <dbReference type="ARBA" id="ARBA00023163"/>
    </source>
</evidence>
<accession>A0ABQ5YBF9</accession>
<dbReference type="InterPro" id="IPR037406">
    <property type="entry name" value="MetR_PBP2"/>
</dbReference>
<dbReference type="PRINTS" id="PR00039">
    <property type="entry name" value="HTHLYSR"/>
</dbReference>
<dbReference type="InterPro" id="IPR036388">
    <property type="entry name" value="WH-like_DNA-bd_sf"/>
</dbReference>
<evidence type="ECO:0000256" key="5">
    <source>
        <dbReference type="ARBA" id="ARBA00022605"/>
    </source>
</evidence>